<organism evidence="1 2">
    <name type="scientific">Brassica cretica</name>
    <name type="common">Mustard</name>
    <dbReference type="NCBI Taxonomy" id="69181"/>
    <lineage>
        <taxon>Eukaryota</taxon>
        <taxon>Viridiplantae</taxon>
        <taxon>Streptophyta</taxon>
        <taxon>Embryophyta</taxon>
        <taxon>Tracheophyta</taxon>
        <taxon>Spermatophyta</taxon>
        <taxon>Magnoliopsida</taxon>
        <taxon>eudicotyledons</taxon>
        <taxon>Gunneridae</taxon>
        <taxon>Pentapetalae</taxon>
        <taxon>rosids</taxon>
        <taxon>malvids</taxon>
        <taxon>Brassicales</taxon>
        <taxon>Brassicaceae</taxon>
        <taxon>Brassiceae</taxon>
        <taxon>Brassica</taxon>
    </lineage>
</organism>
<reference evidence="1" key="1">
    <citation type="submission" date="2019-12" db="EMBL/GenBank/DDBJ databases">
        <title>Genome sequencing and annotation of Brassica cretica.</title>
        <authorList>
            <person name="Studholme D.J."/>
            <person name="Sarris P."/>
        </authorList>
    </citation>
    <scope>NUCLEOTIDE SEQUENCE</scope>
    <source>
        <strain evidence="1">PFS-109/04</strain>
        <tissue evidence="1">Leaf</tissue>
    </source>
</reference>
<dbReference type="AlphaFoldDB" id="A0A8S9QP46"/>
<protein>
    <submittedName>
        <fullName evidence="1">Uncharacterized protein</fullName>
    </submittedName>
</protein>
<dbReference type="EMBL" id="QGKX02000996">
    <property type="protein sequence ID" value="KAF3555652.1"/>
    <property type="molecule type" value="Genomic_DNA"/>
</dbReference>
<evidence type="ECO:0000313" key="1">
    <source>
        <dbReference type="EMBL" id="KAF3555652.1"/>
    </source>
</evidence>
<comment type="caution">
    <text evidence="1">The sequence shown here is derived from an EMBL/GenBank/DDBJ whole genome shotgun (WGS) entry which is preliminary data.</text>
</comment>
<dbReference type="Proteomes" id="UP000712600">
    <property type="component" value="Unassembled WGS sequence"/>
</dbReference>
<proteinExistence type="predicted"/>
<gene>
    <name evidence="1" type="ORF">F2Q69_00012724</name>
</gene>
<accession>A0A8S9QP46</accession>
<sequence length="60" mass="6636">MAGAHHDHRTPRLRQDLCHRSLHVENLAHETTLSCSSPRDEALAADHASIGVRMKPHAPP</sequence>
<evidence type="ECO:0000313" key="2">
    <source>
        <dbReference type="Proteomes" id="UP000712600"/>
    </source>
</evidence>
<name>A0A8S9QP46_BRACR</name>